<name>A0A175YHX9_DAUCS</name>
<accession>A0A175YHX9</accession>
<evidence type="ECO:0000313" key="2">
    <source>
        <dbReference type="EMBL" id="WOH15317.1"/>
    </source>
</evidence>
<dbReference type="Gramene" id="KZM82432">
    <property type="protein sequence ID" value="KZM82432"/>
    <property type="gene ID" value="DCAR_030001"/>
</dbReference>
<evidence type="ECO:0000313" key="3">
    <source>
        <dbReference type="Proteomes" id="UP000077755"/>
    </source>
</evidence>
<evidence type="ECO:0000313" key="1">
    <source>
        <dbReference type="EMBL" id="KZM82432.1"/>
    </source>
</evidence>
<dbReference type="Proteomes" id="UP000077755">
    <property type="component" value="Chromosome 9"/>
</dbReference>
<dbReference type="EMBL" id="CP093351">
    <property type="protein sequence ID" value="WOH15317.1"/>
    <property type="molecule type" value="Genomic_DNA"/>
</dbReference>
<keyword evidence="3" id="KW-1185">Reference proteome</keyword>
<dbReference type="AlphaFoldDB" id="A0A175YHX9"/>
<dbReference type="EMBL" id="LNRQ01000009">
    <property type="protein sequence ID" value="KZM82432.1"/>
    <property type="molecule type" value="Genomic_DNA"/>
</dbReference>
<reference evidence="1" key="1">
    <citation type="journal article" date="2016" name="Nat. Genet.">
        <title>A high-quality carrot genome assembly provides new insights into carotenoid accumulation and asterid genome evolution.</title>
        <authorList>
            <person name="Iorizzo M."/>
            <person name="Ellison S."/>
            <person name="Senalik D."/>
            <person name="Zeng P."/>
            <person name="Satapoomin P."/>
            <person name="Huang J."/>
            <person name="Bowman M."/>
            <person name="Iovene M."/>
            <person name="Sanseverino W."/>
            <person name="Cavagnaro P."/>
            <person name="Yildiz M."/>
            <person name="Macko-Podgorni A."/>
            <person name="Moranska E."/>
            <person name="Grzebelus E."/>
            <person name="Grzebelus D."/>
            <person name="Ashrafi H."/>
            <person name="Zheng Z."/>
            <person name="Cheng S."/>
            <person name="Spooner D."/>
            <person name="Van Deynze A."/>
            <person name="Simon P."/>
        </authorList>
    </citation>
    <scope>NUCLEOTIDE SEQUENCE [LARGE SCALE GENOMIC DNA]</scope>
    <source>
        <tissue evidence="1">Leaf</tissue>
    </source>
</reference>
<sequence>MLLANLELEEIIDLSKTTSQLYGKTMERVSSALISKKKELLTALELAYGKILAEIRRELLQVASYICEVKTLTNTWEELRHKSAELTADRALPFRKRKFRDEEATTTSLTTVTEGKFCDR</sequence>
<proteinExistence type="predicted"/>
<protein>
    <submittedName>
        <fullName evidence="1">Uncharacterized protein</fullName>
    </submittedName>
</protein>
<gene>
    <name evidence="1" type="ORF">DCAR_030001</name>
    <name evidence="2" type="ORF">DCAR_0934854</name>
</gene>
<reference evidence="2" key="2">
    <citation type="submission" date="2022-03" db="EMBL/GenBank/DDBJ databases">
        <title>Draft title - Genomic analysis of global carrot germplasm unveils the trajectory of domestication and the origin of high carotenoid orange carrot.</title>
        <authorList>
            <person name="Iorizzo M."/>
            <person name="Ellison S."/>
            <person name="Senalik D."/>
            <person name="Macko-Podgorni A."/>
            <person name="Grzebelus D."/>
            <person name="Bostan H."/>
            <person name="Rolling W."/>
            <person name="Curaba J."/>
            <person name="Simon P."/>
        </authorList>
    </citation>
    <scope>NUCLEOTIDE SEQUENCE</scope>
    <source>
        <tissue evidence="2">Leaf</tissue>
    </source>
</reference>
<organism evidence="1">
    <name type="scientific">Daucus carota subsp. sativus</name>
    <name type="common">Carrot</name>
    <dbReference type="NCBI Taxonomy" id="79200"/>
    <lineage>
        <taxon>Eukaryota</taxon>
        <taxon>Viridiplantae</taxon>
        <taxon>Streptophyta</taxon>
        <taxon>Embryophyta</taxon>
        <taxon>Tracheophyta</taxon>
        <taxon>Spermatophyta</taxon>
        <taxon>Magnoliopsida</taxon>
        <taxon>eudicotyledons</taxon>
        <taxon>Gunneridae</taxon>
        <taxon>Pentapetalae</taxon>
        <taxon>asterids</taxon>
        <taxon>campanulids</taxon>
        <taxon>Apiales</taxon>
        <taxon>Apiaceae</taxon>
        <taxon>Apioideae</taxon>
        <taxon>Scandiceae</taxon>
        <taxon>Daucinae</taxon>
        <taxon>Daucus</taxon>
        <taxon>Daucus sect. Daucus</taxon>
    </lineage>
</organism>